<comment type="caution">
    <text evidence="7">The sequence shown here is derived from an EMBL/GenBank/DDBJ whole genome shotgun (WGS) entry which is preliminary data.</text>
</comment>
<evidence type="ECO:0000256" key="1">
    <source>
        <dbReference type="ARBA" id="ARBA00022801"/>
    </source>
</evidence>
<evidence type="ECO:0000256" key="4">
    <source>
        <dbReference type="ARBA" id="ARBA00023316"/>
    </source>
</evidence>
<dbReference type="InterPro" id="IPR017853">
    <property type="entry name" value="GH"/>
</dbReference>
<protein>
    <recommendedName>
        <fullName evidence="6">glucan 1,3-beta-glucosidase</fullName>
        <ecNumber evidence="6">3.2.1.58</ecNumber>
    </recommendedName>
</protein>
<keyword evidence="2" id="KW-0325">Glycoprotein</keyword>
<evidence type="ECO:0000256" key="2">
    <source>
        <dbReference type="ARBA" id="ARBA00023180"/>
    </source>
</evidence>
<dbReference type="PANTHER" id="PTHR31297:SF34">
    <property type="entry name" value="GLUCAN 1,3-BETA-GLUCOSIDASE 2"/>
    <property type="match status" value="1"/>
</dbReference>
<name>A0ABN9XSX6_9DINO</name>
<evidence type="ECO:0000256" key="5">
    <source>
        <dbReference type="ARBA" id="ARBA00036824"/>
    </source>
</evidence>
<evidence type="ECO:0000256" key="3">
    <source>
        <dbReference type="ARBA" id="ARBA00023295"/>
    </source>
</evidence>
<dbReference type="Gene3D" id="3.20.20.80">
    <property type="entry name" value="Glycosidases"/>
    <property type="match status" value="1"/>
</dbReference>
<comment type="catalytic activity">
    <reaction evidence="5">
        <text>Successive hydrolysis of beta-D-glucose units from the non-reducing ends of (1-&gt;3)-beta-D-glucans, releasing alpha-glucose.</text>
        <dbReference type="EC" id="3.2.1.58"/>
    </reaction>
</comment>
<dbReference type="Proteomes" id="UP001189429">
    <property type="component" value="Unassembled WGS sequence"/>
</dbReference>
<dbReference type="PANTHER" id="PTHR31297">
    <property type="entry name" value="GLUCAN ENDO-1,6-BETA-GLUCOSIDASE B"/>
    <property type="match status" value="1"/>
</dbReference>
<keyword evidence="8" id="KW-1185">Reference proteome</keyword>
<dbReference type="SUPFAM" id="SSF51445">
    <property type="entry name" value="(Trans)glycosidases"/>
    <property type="match status" value="1"/>
</dbReference>
<proteinExistence type="predicted"/>
<dbReference type="EMBL" id="CAUYUJ010020943">
    <property type="protein sequence ID" value="CAK0901510.1"/>
    <property type="molecule type" value="Genomic_DNA"/>
</dbReference>
<organism evidence="7 8">
    <name type="scientific">Prorocentrum cordatum</name>
    <dbReference type="NCBI Taxonomy" id="2364126"/>
    <lineage>
        <taxon>Eukaryota</taxon>
        <taxon>Sar</taxon>
        <taxon>Alveolata</taxon>
        <taxon>Dinophyceae</taxon>
        <taxon>Prorocentrales</taxon>
        <taxon>Prorocentraceae</taxon>
        <taxon>Prorocentrum</taxon>
    </lineage>
</organism>
<dbReference type="EC" id="3.2.1.58" evidence="6"/>
<reference evidence="7" key="1">
    <citation type="submission" date="2023-10" db="EMBL/GenBank/DDBJ databases">
        <authorList>
            <person name="Chen Y."/>
            <person name="Shah S."/>
            <person name="Dougan E. K."/>
            <person name="Thang M."/>
            <person name="Chan C."/>
        </authorList>
    </citation>
    <scope>NUCLEOTIDE SEQUENCE [LARGE SCALE GENOMIC DNA]</scope>
</reference>
<evidence type="ECO:0000256" key="6">
    <source>
        <dbReference type="ARBA" id="ARBA00038929"/>
    </source>
</evidence>
<keyword evidence="4" id="KW-0961">Cell wall biogenesis/degradation</keyword>
<evidence type="ECO:0000313" key="8">
    <source>
        <dbReference type="Proteomes" id="UP001189429"/>
    </source>
</evidence>
<dbReference type="InterPro" id="IPR050386">
    <property type="entry name" value="Glycosyl_hydrolase_5"/>
</dbReference>
<gene>
    <name evidence="7" type="ORF">PCOR1329_LOCUS78433</name>
</gene>
<accession>A0ABN9XSX6</accession>
<keyword evidence="3" id="KW-0326">Glycosidase</keyword>
<evidence type="ECO:0000313" key="7">
    <source>
        <dbReference type="EMBL" id="CAK0901510.1"/>
    </source>
</evidence>
<keyword evidence="1" id="KW-0378">Hydrolase</keyword>
<sequence>MHWRLLRVWPSLRRFPVRRQSFGRHRNIRRATTQESTQSLNLAEAVDKQTRCTPPSSAAADFGDSVPQRVANEPSAGCDMAALCDWYEEAIGAIRAAGMDAGQACVVLPIYWYDRLEEFLRVWVPRGNFLRYENVVLDFHFYHCFGSAFPCHLPPAACPLPGVADLPHPQSEDAVRHTSRRGIFRVRTNVGHGRILRALPGAVVGEWSLARPPHVLATDEMELQFAEAQVDAYAAASHGWFFWTYSDQSDHWDFRTGDAFDPPKLSEP</sequence>